<dbReference type="AlphaFoldDB" id="A0A382M857"/>
<feature type="domain" description="Methyltransferase type 11" evidence="4">
    <location>
        <begin position="93"/>
        <end position="198"/>
    </location>
</feature>
<evidence type="ECO:0000259" key="4">
    <source>
        <dbReference type="Pfam" id="PF08241"/>
    </source>
</evidence>
<reference evidence="5" key="1">
    <citation type="submission" date="2018-05" db="EMBL/GenBank/DDBJ databases">
        <authorList>
            <person name="Lanie J.A."/>
            <person name="Ng W.-L."/>
            <person name="Kazmierczak K.M."/>
            <person name="Andrzejewski T.M."/>
            <person name="Davidsen T.M."/>
            <person name="Wayne K.J."/>
            <person name="Tettelin H."/>
            <person name="Glass J.I."/>
            <person name="Rusch D."/>
            <person name="Podicherti R."/>
            <person name="Tsui H.-C.T."/>
            <person name="Winkler M.E."/>
        </authorList>
    </citation>
    <scope>NUCLEOTIDE SEQUENCE</scope>
</reference>
<dbReference type="SUPFAM" id="SSF53335">
    <property type="entry name" value="S-adenosyl-L-methionine-dependent methyltransferases"/>
    <property type="match status" value="1"/>
</dbReference>
<evidence type="ECO:0000256" key="3">
    <source>
        <dbReference type="ARBA" id="ARBA00022691"/>
    </source>
</evidence>
<evidence type="ECO:0000256" key="1">
    <source>
        <dbReference type="ARBA" id="ARBA00022603"/>
    </source>
</evidence>
<dbReference type="InterPro" id="IPR013216">
    <property type="entry name" value="Methyltransf_11"/>
</dbReference>
<organism evidence="5">
    <name type="scientific">marine metagenome</name>
    <dbReference type="NCBI Taxonomy" id="408172"/>
    <lineage>
        <taxon>unclassified sequences</taxon>
        <taxon>metagenomes</taxon>
        <taxon>ecological metagenomes</taxon>
    </lineage>
</organism>
<dbReference type="EMBL" id="UINC01091429">
    <property type="protein sequence ID" value="SVC44185.1"/>
    <property type="molecule type" value="Genomic_DNA"/>
</dbReference>
<keyword evidence="1" id="KW-0489">Methyltransferase</keyword>
<protein>
    <recommendedName>
        <fullName evidence="4">Methyltransferase type 11 domain-containing protein</fullName>
    </recommendedName>
</protein>
<dbReference type="CDD" id="cd02440">
    <property type="entry name" value="AdoMet_MTases"/>
    <property type="match status" value="1"/>
</dbReference>
<sequence>MSYFKPTLYSNNDLLNRKGVWYSSNDGLADFDYSDGDDEERAIEEIILAAQDRSSGSKELSGPYNSWALQYHLSPERANLLRPLQLGNRQRILEVGCGCGAITRYLGEQGFQVDAVEGSARRAKIASLRCSDLDSVRVICADASTLSLPPDSYDAVVFVGVLEYSGVYAPDGVSTEQQIRRTLTGAVRTLRPNGVVVIAIENRLGLKYLAGAPEDHLGRSWIGIADYPASSGPQRGNEQQGNHSRSMIRTLDQARWRRLLGETKLTSTFFYPLPDYKLPMACLSESFAATSACSQLVWRYSSVSRAGFWEPALPTRLSQAGIALGGAFGTFSDSFAIVASPCDQAIVDGVLPYDYVDFLGESG</sequence>
<gene>
    <name evidence="5" type="ORF">METZ01_LOCUS297039</name>
</gene>
<accession>A0A382M857</accession>
<proteinExistence type="predicted"/>
<dbReference type="PANTHER" id="PTHR43464">
    <property type="entry name" value="METHYLTRANSFERASE"/>
    <property type="match status" value="1"/>
</dbReference>
<dbReference type="GO" id="GO:0008757">
    <property type="term" value="F:S-adenosylmethionine-dependent methyltransferase activity"/>
    <property type="evidence" value="ECO:0007669"/>
    <property type="project" value="InterPro"/>
</dbReference>
<evidence type="ECO:0000313" key="5">
    <source>
        <dbReference type="EMBL" id="SVC44185.1"/>
    </source>
</evidence>
<dbReference type="Pfam" id="PF08241">
    <property type="entry name" value="Methyltransf_11"/>
    <property type="match status" value="1"/>
</dbReference>
<keyword evidence="3" id="KW-0949">S-adenosyl-L-methionine</keyword>
<feature type="non-terminal residue" evidence="5">
    <location>
        <position position="363"/>
    </location>
</feature>
<dbReference type="Gene3D" id="3.40.50.150">
    <property type="entry name" value="Vaccinia Virus protein VP39"/>
    <property type="match status" value="1"/>
</dbReference>
<keyword evidence="2" id="KW-0808">Transferase</keyword>
<dbReference type="PANTHER" id="PTHR43464:SF19">
    <property type="entry name" value="UBIQUINONE BIOSYNTHESIS O-METHYLTRANSFERASE, MITOCHONDRIAL"/>
    <property type="match status" value="1"/>
</dbReference>
<evidence type="ECO:0000256" key="2">
    <source>
        <dbReference type="ARBA" id="ARBA00022679"/>
    </source>
</evidence>
<name>A0A382M857_9ZZZZ</name>
<dbReference type="InterPro" id="IPR029063">
    <property type="entry name" value="SAM-dependent_MTases_sf"/>
</dbReference>
<dbReference type="GO" id="GO:0032259">
    <property type="term" value="P:methylation"/>
    <property type="evidence" value="ECO:0007669"/>
    <property type="project" value="UniProtKB-KW"/>
</dbReference>